<feature type="domain" description="CCHC-type" evidence="11">
    <location>
        <begin position="144"/>
        <end position="159"/>
    </location>
</feature>
<keyword evidence="3" id="KW-0677">Repeat</keyword>
<feature type="compositionally biased region" description="Polar residues" evidence="10">
    <location>
        <begin position="29"/>
        <end position="38"/>
    </location>
</feature>
<dbReference type="GO" id="GO:0071035">
    <property type="term" value="P:nuclear polyadenylation-dependent rRNA catabolic process"/>
    <property type="evidence" value="ECO:0007669"/>
    <property type="project" value="TreeGrafter"/>
</dbReference>
<dbReference type="Gene3D" id="4.10.60.10">
    <property type="entry name" value="Zinc finger, CCHC-type"/>
    <property type="match status" value="2"/>
</dbReference>
<dbReference type="GO" id="GO:0071039">
    <property type="term" value="P:nuclear polyadenylation-dependent CUT catabolic process"/>
    <property type="evidence" value="ECO:0007669"/>
    <property type="project" value="TreeGrafter"/>
</dbReference>
<dbReference type="InterPro" id="IPR001878">
    <property type="entry name" value="Znf_CCHC"/>
</dbReference>
<keyword evidence="2" id="KW-0479">Metal-binding</keyword>
<evidence type="ECO:0000256" key="8">
    <source>
        <dbReference type="ARBA" id="ARBA00043023"/>
    </source>
</evidence>
<dbReference type="AlphaFoldDB" id="A0A9Q0I5N1"/>
<evidence type="ECO:0000256" key="9">
    <source>
        <dbReference type="PROSITE-ProRule" id="PRU00047"/>
    </source>
</evidence>
<evidence type="ECO:0000256" key="5">
    <source>
        <dbReference type="ARBA" id="ARBA00022833"/>
    </source>
</evidence>
<feature type="compositionally biased region" description="Gly residues" evidence="10">
    <location>
        <begin position="313"/>
        <end position="324"/>
    </location>
</feature>
<feature type="compositionally biased region" description="Basic and acidic residues" evidence="10">
    <location>
        <begin position="280"/>
        <end position="304"/>
    </location>
</feature>
<feature type="region of interest" description="Disordered" evidence="10">
    <location>
        <begin position="26"/>
        <end position="55"/>
    </location>
</feature>
<organism evidence="12 13">
    <name type="scientific">Muraenolepis orangiensis</name>
    <name type="common">Patagonian moray cod</name>
    <dbReference type="NCBI Taxonomy" id="630683"/>
    <lineage>
        <taxon>Eukaryota</taxon>
        <taxon>Metazoa</taxon>
        <taxon>Chordata</taxon>
        <taxon>Craniata</taxon>
        <taxon>Vertebrata</taxon>
        <taxon>Euteleostomi</taxon>
        <taxon>Actinopterygii</taxon>
        <taxon>Neopterygii</taxon>
        <taxon>Teleostei</taxon>
        <taxon>Neoteleostei</taxon>
        <taxon>Acanthomorphata</taxon>
        <taxon>Zeiogadaria</taxon>
        <taxon>Gadariae</taxon>
        <taxon>Gadiformes</taxon>
        <taxon>Muraenolepidoidei</taxon>
        <taxon>Muraenolepididae</taxon>
        <taxon>Muraenolepis</taxon>
    </lineage>
</organism>
<keyword evidence="13" id="KW-1185">Reference proteome</keyword>
<gene>
    <name evidence="12" type="ORF">NHX12_011398</name>
</gene>
<feature type="region of interest" description="Disordered" evidence="10">
    <location>
        <begin position="259"/>
        <end position="392"/>
    </location>
</feature>
<dbReference type="PANTHER" id="PTHR46543:SF1">
    <property type="entry name" value="ZINC FINGER CCHC DOMAIN-CONTAINING PROTEIN 7"/>
    <property type="match status" value="1"/>
</dbReference>
<feature type="region of interest" description="Disordered" evidence="10">
    <location>
        <begin position="64"/>
        <end position="83"/>
    </location>
</feature>
<dbReference type="Pfam" id="PF00098">
    <property type="entry name" value="zf-CCHC"/>
    <property type="match status" value="1"/>
</dbReference>
<dbReference type="GO" id="GO:0071037">
    <property type="term" value="P:nuclear polyadenylation-dependent snRNA catabolic process"/>
    <property type="evidence" value="ECO:0007669"/>
    <property type="project" value="TreeGrafter"/>
</dbReference>
<keyword evidence="4 9" id="KW-0863">Zinc-finger</keyword>
<evidence type="ECO:0000259" key="11">
    <source>
        <dbReference type="PROSITE" id="PS50158"/>
    </source>
</evidence>
<evidence type="ECO:0000256" key="4">
    <source>
        <dbReference type="ARBA" id="ARBA00022771"/>
    </source>
</evidence>
<keyword evidence="5" id="KW-0862">Zinc</keyword>
<dbReference type="Proteomes" id="UP001148018">
    <property type="component" value="Unassembled WGS sequence"/>
</dbReference>
<comment type="subcellular location">
    <subcellularLocation>
        <location evidence="1">Nucleus</location>
    </subcellularLocation>
</comment>
<dbReference type="GO" id="GO:0071036">
    <property type="term" value="P:nuclear polyadenylation-dependent snoRNA catabolic process"/>
    <property type="evidence" value="ECO:0007669"/>
    <property type="project" value="TreeGrafter"/>
</dbReference>
<proteinExistence type="predicted"/>
<feature type="compositionally biased region" description="Basic residues" evidence="10">
    <location>
        <begin position="383"/>
        <end position="392"/>
    </location>
</feature>
<accession>A0A9Q0I5N1</accession>
<dbReference type="OrthoDB" id="7608935at2759"/>
<sequence>MEPHGVKGLNGPFYLEGWSHSESELEFSFNHQAPSSRKSPGAPREPPSPPLVLAFPLSTTRGLHHRSQASASDSSSDEDQRLSSHDEPWIIEEWMILGGETQPGDGDIQLNLSYWGDTWAVTGKRKCGSSGPILRYFCAPQLSCSHCSKTGHSARICPSLKRRAACLLCGLLGHRQWSCPSRPCGDCGLPPHGTTRCPRRPLWDQHCLRCGMTGHLADPETRPTRRSVYCYNCSKSGHFGYVKLGDTCSLPPLSEHQHYGKRTKVGSKHYGPDQSGPGTRRRESPREGKKLKAERRREKQELKKLRQQTQARRGGGLHGRGRTGARGEEDPFRDHPNHHHQGVKVIGEPQTRKSREAERWKKRRGMRRGFPTETSEQQMKTGFHPRTHHRRR</sequence>
<evidence type="ECO:0000256" key="7">
    <source>
        <dbReference type="ARBA" id="ARBA00041190"/>
    </source>
</evidence>
<evidence type="ECO:0000256" key="3">
    <source>
        <dbReference type="ARBA" id="ARBA00022737"/>
    </source>
</evidence>
<dbReference type="GO" id="GO:0003723">
    <property type="term" value="F:RNA binding"/>
    <property type="evidence" value="ECO:0007669"/>
    <property type="project" value="TreeGrafter"/>
</dbReference>
<dbReference type="GO" id="GO:0008270">
    <property type="term" value="F:zinc ion binding"/>
    <property type="evidence" value="ECO:0007669"/>
    <property type="project" value="UniProtKB-KW"/>
</dbReference>
<evidence type="ECO:0000256" key="10">
    <source>
        <dbReference type="SAM" id="MobiDB-lite"/>
    </source>
</evidence>
<keyword evidence="6" id="KW-0539">Nucleus</keyword>
<dbReference type="GO" id="GO:0031499">
    <property type="term" value="C:TRAMP complex"/>
    <property type="evidence" value="ECO:0007669"/>
    <property type="project" value="TreeGrafter"/>
</dbReference>
<protein>
    <recommendedName>
        <fullName evidence="7">Zinc finger CCHC domain-containing protein 7</fullName>
    </recommendedName>
    <alternativeName>
        <fullName evidence="8">TRAMP-like complex RNA-binding factor ZCCHC7</fullName>
    </alternativeName>
</protein>
<dbReference type="PROSITE" id="PS50158">
    <property type="entry name" value="ZF_CCHC"/>
    <property type="match status" value="1"/>
</dbReference>
<name>A0A9Q0I5N1_9TELE</name>
<dbReference type="InterPro" id="IPR051644">
    <property type="entry name" value="TRAMP_AT-DNA-binding"/>
</dbReference>
<evidence type="ECO:0000313" key="12">
    <source>
        <dbReference type="EMBL" id="KAJ3587802.1"/>
    </source>
</evidence>
<dbReference type="GO" id="GO:0071038">
    <property type="term" value="P:TRAMP-dependent tRNA surveillance pathway"/>
    <property type="evidence" value="ECO:0007669"/>
    <property type="project" value="TreeGrafter"/>
</dbReference>
<dbReference type="InterPro" id="IPR036875">
    <property type="entry name" value="Znf_CCHC_sf"/>
</dbReference>
<evidence type="ECO:0000256" key="1">
    <source>
        <dbReference type="ARBA" id="ARBA00004123"/>
    </source>
</evidence>
<evidence type="ECO:0000256" key="6">
    <source>
        <dbReference type="ARBA" id="ARBA00023242"/>
    </source>
</evidence>
<evidence type="ECO:0000313" key="13">
    <source>
        <dbReference type="Proteomes" id="UP001148018"/>
    </source>
</evidence>
<comment type="caution">
    <text evidence="12">The sequence shown here is derived from an EMBL/GenBank/DDBJ whole genome shotgun (WGS) entry which is preliminary data.</text>
</comment>
<dbReference type="EMBL" id="JANIIK010000116">
    <property type="protein sequence ID" value="KAJ3587802.1"/>
    <property type="molecule type" value="Genomic_DNA"/>
</dbReference>
<dbReference type="GO" id="GO:0071031">
    <property type="term" value="P:nuclear mRNA surveillance of mRNA 3'-end processing"/>
    <property type="evidence" value="ECO:0007669"/>
    <property type="project" value="TreeGrafter"/>
</dbReference>
<reference evidence="12" key="1">
    <citation type="submission" date="2022-07" db="EMBL/GenBank/DDBJ databases">
        <title>Chromosome-level genome of Muraenolepis orangiensis.</title>
        <authorList>
            <person name="Kim J."/>
        </authorList>
    </citation>
    <scope>NUCLEOTIDE SEQUENCE</scope>
    <source>
        <strain evidence="12">KU_S4_2022</strain>
        <tissue evidence="12">Muscle</tissue>
    </source>
</reference>
<dbReference type="SUPFAM" id="SSF57756">
    <property type="entry name" value="Retrovirus zinc finger-like domains"/>
    <property type="match status" value="2"/>
</dbReference>
<feature type="compositionally biased region" description="Basic and acidic residues" evidence="10">
    <location>
        <begin position="325"/>
        <end position="335"/>
    </location>
</feature>
<evidence type="ECO:0000256" key="2">
    <source>
        <dbReference type="ARBA" id="ARBA00022723"/>
    </source>
</evidence>
<dbReference type="SMART" id="SM00343">
    <property type="entry name" value="ZnF_C2HC"/>
    <property type="match status" value="3"/>
</dbReference>
<dbReference type="PANTHER" id="PTHR46543">
    <property type="entry name" value="ZINC FINGER CCHC DOMAIN-CONTAINING PROTEIN 7"/>
    <property type="match status" value="1"/>
</dbReference>
<feature type="compositionally biased region" description="Basic and acidic residues" evidence="10">
    <location>
        <begin position="350"/>
        <end position="359"/>
    </location>
</feature>